<sequence length="378" mass="40972">MTITTGLVVANLYYNQPLLEDMAQTFHVSNGKVGQLSMLTQLGYAAGIFFVIPLADMVKRKRLMLIEFAFIVSALLLTAFAPNIHILLLSGFLLGAASVMGMLLVPMAAHLASPAERGKKIGFIMSGLLIGILLSRTLSGFVGAHFGWRSMYFIAAGIMLLMWLLIYLMLPEIEPEYKGNYRQLMQSLADLVKHEPKLRLAALRGGLCFAAFSAFWTTLVFMLKQNFNEGSDVAGAFGLAGAFGAIAAGLMGRLSDKMDAYKLSTITLALVLVSFIIFWFSAYSIAGLIIGVIVMDMGVQATHISNQAIIFSLNPAARNRINTVYMVTYFVGGAAGTFLATRVWGVYGWPGVCAIGIVLSAIAIVIHLATRKTMQRSV</sequence>
<keyword evidence="2 4" id="KW-1133">Transmembrane helix</keyword>
<feature type="transmembrane region" description="Helical" evidence="4">
    <location>
        <begin position="201"/>
        <end position="221"/>
    </location>
</feature>
<feature type="transmembrane region" description="Helical" evidence="4">
    <location>
        <begin position="263"/>
        <end position="282"/>
    </location>
</feature>
<evidence type="ECO:0000256" key="3">
    <source>
        <dbReference type="ARBA" id="ARBA00023136"/>
    </source>
</evidence>
<gene>
    <name evidence="6" type="ORF">E2R66_00335</name>
</gene>
<feature type="transmembrane region" description="Helical" evidence="4">
    <location>
        <begin position="86"/>
        <end position="109"/>
    </location>
</feature>
<feature type="transmembrane region" description="Helical" evidence="4">
    <location>
        <begin position="233"/>
        <end position="251"/>
    </location>
</feature>
<feature type="transmembrane region" description="Helical" evidence="4">
    <location>
        <begin position="121"/>
        <end position="144"/>
    </location>
</feature>
<dbReference type="PANTHER" id="PTHR42910:SF1">
    <property type="entry name" value="MAJOR FACILITATOR SUPERFAMILY (MFS) PROFILE DOMAIN-CONTAINING PROTEIN"/>
    <property type="match status" value="1"/>
</dbReference>
<proteinExistence type="predicted"/>
<dbReference type="InterPro" id="IPR036259">
    <property type="entry name" value="MFS_trans_sf"/>
</dbReference>
<keyword evidence="3 4" id="KW-0472">Membrane</keyword>
<evidence type="ECO:0000256" key="4">
    <source>
        <dbReference type="SAM" id="Phobius"/>
    </source>
</evidence>
<organism evidence="6 7">
    <name type="scientific">Mucilaginibacter psychrotolerans</name>
    <dbReference type="NCBI Taxonomy" id="1524096"/>
    <lineage>
        <taxon>Bacteria</taxon>
        <taxon>Pseudomonadati</taxon>
        <taxon>Bacteroidota</taxon>
        <taxon>Sphingobacteriia</taxon>
        <taxon>Sphingobacteriales</taxon>
        <taxon>Sphingobacteriaceae</taxon>
        <taxon>Mucilaginibacter</taxon>
    </lineage>
</organism>
<evidence type="ECO:0000259" key="5">
    <source>
        <dbReference type="PROSITE" id="PS50850"/>
    </source>
</evidence>
<keyword evidence="1 4" id="KW-0812">Transmembrane</keyword>
<dbReference type="InterPro" id="IPR011701">
    <property type="entry name" value="MFS"/>
</dbReference>
<accession>A0A4Y8SPM3</accession>
<dbReference type="Pfam" id="PF07690">
    <property type="entry name" value="MFS_1"/>
    <property type="match status" value="1"/>
</dbReference>
<dbReference type="GO" id="GO:0022857">
    <property type="term" value="F:transmembrane transporter activity"/>
    <property type="evidence" value="ECO:0007669"/>
    <property type="project" value="InterPro"/>
</dbReference>
<protein>
    <submittedName>
        <fullName evidence="6">MFS transporter</fullName>
    </submittedName>
</protein>
<dbReference type="CDD" id="cd17324">
    <property type="entry name" value="MFS_NepI_like"/>
    <property type="match status" value="1"/>
</dbReference>
<feature type="domain" description="Major facilitator superfamily (MFS) profile" evidence="5">
    <location>
        <begin position="1"/>
        <end position="378"/>
    </location>
</feature>
<dbReference type="AlphaFoldDB" id="A0A4Y8SPM3"/>
<dbReference type="PANTHER" id="PTHR42910">
    <property type="entry name" value="TRANSPORTER SCO4007-RELATED"/>
    <property type="match status" value="1"/>
</dbReference>
<keyword evidence="7" id="KW-1185">Reference proteome</keyword>
<dbReference type="PROSITE" id="PS50850">
    <property type="entry name" value="MFS"/>
    <property type="match status" value="1"/>
</dbReference>
<dbReference type="SUPFAM" id="SSF103473">
    <property type="entry name" value="MFS general substrate transporter"/>
    <property type="match status" value="1"/>
</dbReference>
<evidence type="ECO:0000256" key="1">
    <source>
        <dbReference type="ARBA" id="ARBA00022692"/>
    </source>
</evidence>
<feature type="transmembrane region" description="Helical" evidence="4">
    <location>
        <begin position="347"/>
        <end position="369"/>
    </location>
</feature>
<evidence type="ECO:0000313" key="7">
    <source>
        <dbReference type="Proteomes" id="UP000297540"/>
    </source>
</evidence>
<feature type="transmembrane region" description="Helical" evidence="4">
    <location>
        <begin position="36"/>
        <end position="55"/>
    </location>
</feature>
<comment type="caution">
    <text evidence="6">The sequence shown here is derived from an EMBL/GenBank/DDBJ whole genome shotgun (WGS) entry which is preliminary data.</text>
</comment>
<dbReference type="Proteomes" id="UP000297540">
    <property type="component" value="Unassembled WGS sequence"/>
</dbReference>
<dbReference type="EMBL" id="SOZE01000001">
    <property type="protein sequence ID" value="TFF40989.1"/>
    <property type="molecule type" value="Genomic_DNA"/>
</dbReference>
<name>A0A4Y8SPM3_9SPHI</name>
<dbReference type="OrthoDB" id="9815356at2"/>
<dbReference type="Gene3D" id="1.20.1250.20">
    <property type="entry name" value="MFS general substrate transporter like domains"/>
    <property type="match status" value="1"/>
</dbReference>
<reference evidence="6 7" key="1">
    <citation type="journal article" date="2017" name="Int. J. Syst. Evol. Microbiol.">
        <title>Mucilaginibacterpsychrotolerans sp. nov., isolated from peatlands.</title>
        <authorList>
            <person name="Deng Y."/>
            <person name="Shen L."/>
            <person name="Xu B."/>
            <person name="Liu Y."/>
            <person name="Gu Z."/>
            <person name="Liu H."/>
            <person name="Zhou Y."/>
        </authorList>
    </citation>
    <scope>NUCLEOTIDE SEQUENCE [LARGE SCALE GENOMIC DNA]</scope>
    <source>
        <strain evidence="6 7">NH7-4</strain>
    </source>
</reference>
<feature type="transmembrane region" description="Helical" evidence="4">
    <location>
        <begin position="62"/>
        <end position="80"/>
    </location>
</feature>
<feature type="transmembrane region" description="Helical" evidence="4">
    <location>
        <begin position="150"/>
        <end position="170"/>
    </location>
</feature>
<evidence type="ECO:0000256" key="2">
    <source>
        <dbReference type="ARBA" id="ARBA00022989"/>
    </source>
</evidence>
<dbReference type="InterPro" id="IPR020846">
    <property type="entry name" value="MFS_dom"/>
</dbReference>
<evidence type="ECO:0000313" key="6">
    <source>
        <dbReference type="EMBL" id="TFF40989.1"/>
    </source>
</evidence>